<evidence type="ECO:0000313" key="3">
    <source>
        <dbReference type="Proteomes" id="UP001497457"/>
    </source>
</evidence>
<dbReference type="EMBL" id="OZ075122">
    <property type="protein sequence ID" value="CAL4909602.1"/>
    <property type="molecule type" value="Genomic_DNA"/>
</dbReference>
<evidence type="ECO:0000259" key="1">
    <source>
        <dbReference type="SMART" id="SM00256"/>
    </source>
</evidence>
<dbReference type="InterPro" id="IPR017451">
    <property type="entry name" value="F-box-assoc_interact_dom"/>
</dbReference>
<evidence type="ECO:0000313" key="2">
    <source>
        <dbReference type="EMBL" id="CAL4909602.1"/>
    </source>
</evidence>
<reference evidence="2 3" key="2">
    <citation type="submission" date="2024-10" db="EMBL/GenBank/DDBJ databases">
        <authorList>
            <person name="Ryan C."/>
        </authorList>
    </citation>
    <scope>NUCLEOTIDE SEQUENCE [LARGE SCALE GENOMIC DNA]</scope>
</reference>
<dbReference type="Pfam" id="PF08268">
    <property type="entry name" value="FBA_3"/>
    <property type="match status" value="1"/>
</dbReference>
<dbReference type="InterPro" id="IPR013187">
    <property type="entry name" value="F-box-assoc_dom_typ3"/>
</dbReference>
<gene>
    <name evidence="2" type="ORF">URODEC1_LOCUS13823</name>
</gene>
<proteinExistence type="predicted"/>
<dbReference type="Proteomes" id="UP001497457">
    <property type="component" value="Chromosome 12b"/>
</dbReference>
<feature type="domain" description="F-box" evidence="1">
    <location>
        <begin position="13"/>
        <end position="53"/>
    </location>
</feature>
<sequence length="422" mass="46441">MATVSGGGGIHALCEDALAEILVRLPSLSVPRCRAVCKAWRRLATDRSFLVAHAARRPREVIVLTEHCLKISRGTTPLSLDLEPAAPEGGDDGGRRCSWRRLPYLYDPCPRAEDGTTRTGAFDLRASLDGLLVLEELLRGRGTFIVCNPITRQWTNLPALAHQCSAAYACGFYFHASSGEYRLLCHGVEGADGNSSHYYYILSAGSARPRRLACAPSCQPKPSNSNEVLYDIPVSYRGNLHWFSEHPLGGQTGKMLAFDTASEAFRLMPRPPELAAEWPDRERMRDLLVLDGELSVATLKLLELDIWVLQEYEAAGRWALRHRVTLPRPRDVRVVGVPPAMCRALPVGRSGILIACPTATMGTVYDLKGKKGRGVVDLGGFPRFAVFSESLVPHAFFDLPPSPDIVPPKFFDPSDERISARN</sequence>
<dbReference type="SUPFAM" id="SSF81383">
    <property type="entry name" value="F-box domain"/>
    <property type="match status" value="1"/>
</dbReference>
<name>A0ABC8WHQ5_9POAL</name>
<dbReference type="InterPro" id="IPR050796">
    <property type="entry name" value="SCF_F-box_component"/>
</dbReference>
<dbReference type="PANTHER" id="PTHR31672">
    <property type="entry name" value="BNACNNG10540D PROTEIN"/>
    <property type="match status" value="1"/>
</dbReference>
<dbReference type="NCBIfam" id="TIGR01640">
    <property type="entry name" value="F_box_assoc_1"/>
    <property type="match status" value="1"/>
</dbReference>
<reference evidence="3" key="1">
    <citation type="submission" date="2024-06" db="EMBL/GenBank/DDBJ databases">
        <authorList>
            <person name="Ryan C."/>
        </authorList>
    </citation>
    <scope>NUCLEOTIDE SEQUENCE [LARGE SCALE GENOMIC DNA]</scope>
</reference>
<dbReference type="PANTHER" id="PTHR31672:SF2">
    <property type="entry name" value="F-BOX DOMAIN-CONTAINING PROTEIN"/>
    <property type="match status" value="1"/>
</dbReference>
<keyword evidence="3" id="KW-1185">Reference proteome</keyword>
<dbReference type="SMART" id="SM00256">
    <property type="entry name" value="FBOX"/>
    <property type="match status" value="1"/>
</dbReference>
<dbReference type="InterPro" id="IPR036047">
    <property type="entry name" value="F-box-like_dom_sf"/>
</dbReference>
<dbReference type="Pfam" id="PF00646">
    <property type="entry name" value="F-box"/>
    <property type="match status" value="1"/>
</dbReference>
<dbReference type="AlphaFoldDB" id="A0ABC8WHQ5"/>
<accession>A0ABC8WHQ5</accession>
<dbReference type="InterPro" id="IPR001810">
    <property type="entry name" value="F-box_dom"/>
</dbReference>
<organism evidence="2 3">
    <name type="scientific">Urochloa decumbens</name>
    <dbReference type="NCBI Taxonomy" id="240449"/>
    <lineage>
        <taxon>Eukaryota</taxon>
        <taxon>Viridiplantae</taxon>
        <taxon>Streptophyta</taxon>
        <taxon>Embryophyta</taxon>
        <taxon>Tracheophyta</taxon>
        <taxon>Spermatophyta</taxon>
        <taxon>Magnoliopsida</taxon>
        <taxon>Liliopsida</taxon>
        <taxon>Poales</taxon>
        <taxon>Poaceae</taxon>
        <taxon>PACMAD clade</taxon>
        <taxon>Panicoideae</taxon>
        <taxon>Panicodae</taxon>
        <taxon>Paniceae</taxon>
        <taxon>Melinidinae</taxon>
        <taxon>Urochloa</taxon>
    </lineage>
</organism>
<protein>
    <recommendedName>
        <fullName evidence="1">F-box domain-containing protein</fullName>
    </recommendedName>
</protein>
<dbReference type="Gene3D" id="1.20.1280.50">
    <property type="match status" value="1"/>
</dbReference>